<keyword evidence="7 10" id="KW-1133">Transmembrane helix</keyword>
<protein>
    <recommendedName>
        <fullName evidence="3">Multidrug export protein MepA</fullName>
    </recommendedName>
</protein>
<comment type="similarity">
    <text evidence="2">Belongs to the multi antimicrobial extrusion (MATE) (TC 2.A.66.1) family. MepA subfamily.</text>
</comment>
<feature type="transmembrane region" description="Helical" evidence="10">
    <location>
        <begin position="421"/>
        <end position="441"/>
    </location>
</feature>
<evidence type="ECO:0000256" key="1">
    <source>
        <dbReference type="ARBA" id="ARBA00004429"/>
    </source>
</evidence>
<reference evidence="11" key="1">
    <citation type="submission" date="2021-01" db="EMBL/GenBank/DDBJ databases">
        <title>Rhizobium sp. strain KVB221 16S ribosomal RNA gene Genome sequencing and assembly.</title>
        <authorList>
            <person name="Kang M."/>
        </authorList>
    </citation>
    <scope>NUCLEOTIDE SEQUENCE</scope>
    <source>
        <strain evidence="11">KVB221</strain>
    </source>
</reference>
<gene>
    <name evidence="11" type="ORF">JJB09_03690</name>
</gene>
<dbReference type="GO" id="GO:0046677">
    <property type="term" value="P:response to antibiotic"/>
    <property type="evidence" value="ECO:0007669"/>
    <property type="project" value="UniProtKB-KW"/>
</dbReference>
<feature type="transmembrane region" description="Helical" evidence="10">
    <location>
        <begin position="362"/>
        <end position="382"/>
    </location>
</feature>
<dbReference type="InterPro" id="IPR048279">
    <property type="entry name" value="MdtK-like"/>
</dbReference>
<dbReference type="InterPro" id="IPR051327">
    <property type="entry name" value="MATE_MepA_subfamily"/>
</dbReference>
<feature type="transmembrane region" description="Helical" evidence="10">
    <location>
        <begin position="276"/>
        <end position="301"/>
    </location>
</feature>
<feature type="transmembrane region" description="Helical" evidence="10">
    <location>
        <begin position="51"/>
        <end position="73"/>
    </location>
</feature>
<evidence type="ECO:0000256" key="8">
    <source>
        <dbReference type="ARBA" id="ARBA00023136"/>
    </source>
</evidence>
<evidence type="ECO:0000256" key="10">
    <source>
        <dbReference type="SAM" id="Phobius"/>
    </source>
</evidence>
<feature type="transmembrane region" description="Helical" evidence="10">
    <location>
        <begin position="238"/>
        <end position="264"/>
    </location>
</feature>
<feature type="transmembrane region" description="Helical" evidence="10">
    <location>
        <begin position="322"/>
        <end position="350"/>
    </location>
</feature>
<dbReference type="Proteomes" id="UP000633219">
    <property type="component" value="Unassembled WGS sequence"/>
</dbReference>
<dbReference type="NCBIfam" id="TIGR00797">
    <property type="entry name" value="matE"/>
    <property type="match status" value="1"/>
</dbReference>
<keyword evidence="6 10" id="KW-0812">Transmembrane</keyword>
<dbReference type="GO" id="GO:0015297">
    <property type="term" value="F:antiporter activity"/>
    <property type="evidence" value="ECO:0007669"/>
    <property type="project" value="InterPro"/>
</dbReference>
<evidence type="ECO:0000256" key="6">
    <source>
        <dbReference type="ARBA" id="ARBA00022692"/>
    </source>
</evidence>
<keyword evidence="8 10" id="KW-0472">Membrane</keyword>
<dbReference type="EMBL" id="JAEQNC010000002">
    <property type="protein sequence ID" value="MBL0371122.1"/>
    <property type="molecule type" value="Genomic_DNA"/>
</dbReference>
<feature type="transmembrane region" description="Helical" evidence="10">
    <location>
        <begin position="138"/>
        <end position="156"/>
    </location>
</feature>
<organism evidence="11 12">
    <name type="scientific">Rhizobium setariae</name>
    <dbReference type="NCBI Taxonomy" id="2801340"/>
    <lineage>
        <taxon>Bacteria</taxon>
        <taxon>Pseudomonadati</taxon>
        <taxon>Pseudomonadota</taxon>
        <taxon>Alphaproteobacteria</taxon>
        <taxon>Hyphomicrobiales</taxon>
        <taxon>Rhizobiaceae</taxon>
        <taxon>Rhizobium/Agrobacterium group</taxon>
        <taxon>Rhizobium</taxon>
    </lineage>
</organism>
<dbReference type="CDD" id="cd13143">
    <property type="entry name" value="MATE_MepA_like"/>
    <property type="match status" value="1"/>
</dbReference>
<feature type="transmembrane region" description="Helical" evidence="10">
    <location>
        <begin position="94"/>
        <end position="118"/>
    </location>
</feature>
<feature type="transmembrane region" description="Helical" evidence="10">
    <location>
        <begin position="194"/>
        <end position="217"/>
    </location>
</feature>
<evidence type="ECO:0000256" key="7">
    <source>
        <dbReference type="ARBA" id="ARBA00022989"/>
    </source>
</evidence>
<name>A0A937CNV9_9HYPH</name>
<dbReference type="RefSeq" id="WP_201653288.1">
    <property type="nucleotide sequence ID" value="NZ_JAEQNC010000002.1"/>
</dbReference>
<evidence type="ECO:0000313" key="11">
    <source>
        <dbReference type="EMBL" id="MBL0371122.1"/>
    </source>
</evidence>
<feature type="transmembrane region" description="Helical" evidence="10">
    <location>
        <begin position="394"/>
        <end position="415"/>
    </location>
</feature>
<dbReference type="AlphaFoldDB" id="A0A937CNV9"/>
<dbReference type="GO" id="GO:0042910">
    <property type="term" value="F:xenobiotic transmembrane transporter activity"/>
    <property type="evidence" value="ECO:0007669"/>
    <property type="project" value="InterPro"/>
</dbReference>
<evidence type="ECO:0000256" key="9">
    <source>
        <dbReference type="ARBA" id="ARBA00023251"/>
    </source>
</evidence>
<comment type="caution">
    <text evidence="11">The sequence shown here is derived from an EMBL/GenBank/DDBJ whole genome shotgun (WGS) entry which is preliminary data.</text>
</comment>
<evidence type="ECO:0000256" key="3">
    <source>
        <dbReference type="ARBA" id="ARBA00022106"/>
    </source>
</evidence>
<dbReference type="InterPro" id="IPR045070">
    <property type="entry name" value="MATE_MepA-like"/>
</dbReference>
<comment type="subcellular location">
    <subcellularLocation>
        <location evidence="1">Cell inner membrane</location>
        <topology evidence="1">Multi-pass membrane protein</topology>
    </subcellularLocation>
</comment>
<feature type="transmembrane region" description="Helical" evidence="10">
    <location>
        <begin position="168"/>
        <end position="188"/>
    </location>
</feature>
<dbReference type="InterPro" id="IPR002528">
    <property type="entry name" value="MATE_fam"/>
</dbReference>
<keyword evidence="5" id="KW-1003">Cell membrane</keyword>
<evidence type="ECO:0000313" key="12">
    <source>
        <dbReference type="Proteomes" id="UP000633219"/>
    </source>
</evidence>
<proteinExistence type="inferred from homology"/>
<feature type="transmembrane region" description="Helical" evidence="10">
    <location>
        <begin position="18"/>
        <end position="39"/>
    </location>
</feature>
<keyword evidence="9" id="KW-0046">Antibiotic resistance</keyword>
<evidence type="ECO:0000256" key="2">
    <source>
        <dbReference type="ARBA" id="ARBA00008417"/>
    </source>
</evidence>
<accession>A0A937CNV9</accession>
<sequence length="456" mass="48765">MTSSGSTNMFLRGSLGTLFARTAAPIILIMVINGLYVVVDAWLLGVYVGPAALSAVTLIFPMMMMLFALQTLVSNGMASILARELGAGRRQQASATFTGAHLLACGVVLLLWSIYWLFGEKVIGIASAGAPEVADNAHIFMAVTVAFAPIGFILSLNIDALRCEGRLGFMTIVTISATLLNILFNWLLMGVFGWGVAGSAIGTVMAQFFCLSFVLAYRWRTRGALRLSRPGPVAEWRSILALGAPTSLGMLGISLSSAAVIFNLRLWQTDSFVATIAAYGIITRILTFAYLPLMGVSIAFQTICGNNFGAGERERTNKSLRIALTIAFLYCAAVEAVILLFGGGLGAAFVDDPKIIAETTRILPWTVAAYAIFGLPVILSGYFQSIGDAGRAGIFGLSRIYLFTIPLVFVLPHIFGEMGVWMATPAAELCMLALVTIVLIVSARKTGWRFGLLQPV</sequence>
<dbReference type="PANTHER" id="PTHR43823:SF3">
    <property type="entry name" value="MULTIDRUG EXPORT PROTEIN MEPA"/>
    <property type="match status" value="1"/>
</dbReference>
<evidence type="ECO:0000256" key="5">
    <source>
        <dbReference type="ARBA" id="ARBA00022475"/>
    </source>
</evidence>
<dbReference type="PANTHER" id="PTHR43823">
    <property type="entry name" value="SPORULATION PROTEIN YKVU"/>
    <property type="match status" value="1"/>
</dbReference>
<evidence type="ECO:0000256" key="4">
    <source>
        <dbReference type="ARBA" id="ARBA00022448"/>
    </source>
</evidence>
<dbReference type="PIRSF" id="PIRSF006603">
    <property type="entry name" value="DinF"/>
    <property type="match status" value="1"/>
</dbReference>
<dbReference type="Pfam" id="PF01554">
    <property type="entry name" value="MatE"/>
    <property type="match status" value="2"/>
</dbReference>
<dbReference type="GO" id="GO:0005886">
    <property type="term" value="C:plasma membrane"/>
    <property type="evidence" value="ECO:0007669"/>
    <property type="project" value="UniProtKB-SubCell"/>
</dbReference>
<keyword evidence="12" id="KW-1185">Reference proteome</keyword>
<keyword evidence="4" id="KW-0813">Transport</keyword>